<proteinExistence type="predicted"/>
<feature type="compositionally biased region" description="Basic and acidic residues" evidence="1">
    <location>
        <begin position="35"/>
        <end position="50"/>
    </location>
</feature>
<protein>
    <submittedName>
        <fullName evidence="2">Uncharacterized protein</fullName>
    </submittedName>
</protein>
<accession>A0A212D637</accession>
<keyword evidence="3" id="KW-1185">Reference proteome</keyword>
<reference evidence="2 3" key="1">
    <citation type="journal article" date="2018" name="Mol. Genet. Genomics">
        <title>The red deer Cervus elaphus genome CerEla1.0: sequencing, annotating, genes, and chromosomes.</title>
        <authorList>
            <person name="Bana N.A."/>
            <person name="Nyiri A."/>
            <person name="Nagy J."/>
            <person name="Frank K."/>
            <person name="Nagy T."/>
            <person name="Steger V."/>
            <person name="Schiller M."/>
            <person name="Lakatos P."/>
            <person name="Sugar L."/>
            <person name="Horn P."/>
            <person name="Barta E."/>
            <person name="Orosz L."/>
        </authorList>
    </citation>
    <scope>NUCLEOTIDE SEQUENCE [LARGE SCALE GENOMIC DNA]</scope>
    <source>
        <strain evidence="2">Hungarian</strain>
    </source>
</reference>
<feature type="region of interest" description="Disordered" evidence="1">
    <location>
        <begin position="24"/>
        <end position="94"/>
    </location>
</feature>
<dbReference type="EMBL" id="MKHE01000006">
    <property type="protein sequence ID" value="OWK13584.1"/>
    <property type="molecule type" value="Genomic_DNA"/>
</dbReference>
<evidence type="ECO:0000313" key="2">
    <source>
        <dbReference type="EMBL" id="OWK13584.1"/>
    </source>
</evidence>
<comment type="caution">
    <text evidence="2">The sequence shown here is derived from an EMBL/GenBank/DDBJ whole genome shotgun (WGS) entry which is preliminary data.</text>
</comment>
<evidence type="ECO:0000256" key="1">
    <source>
        <dbReference type="SAM" id="MobiDB-lite"/>
    </source>
</evidence>
<dbReference type="Proteomes" id="UP000242450">
    <property type="component" value="Chromosome 6"/>
</dbReference>
<dbReference type="OrthoDB" id="10263978at2759"/>
<name>A0A212D637_CEREH</name>
<sequence length="139" mass="16010">MKMACPLITEGMPRVNLKEGLEGGHRQECPQQHHPIPDEQVHPQHPHTSEGPESFLPEADTTFVHPPPTGGLREVKHTSRPEPRGHQHQGGLSGPLLLKRNPNIFFQHLIVCIFHFNNFEKHKSFNRFPQVEREKWYSP</sequence>
<organism evidence="2 3">
    <name type="scientific">Cervus elaphus hippelaphus</name>
    <name type="common">European red deer</name>
    <dbReference type="NCBI Taxonomy" id="46360"/>
    <lineage>
        <taxon>Eukaryota</taxon>
        <taxon>Metazoa</taxon>
        <taxon>Chordata</taxon>
        <taxon>Craniata</taxon>
        <taxon>Vertebrata</taxon>
        <taxon>Euteleostomi</taxon>
        <taxon>Mammalia</taxon>
        <taxon>Eutheria</taxon>
        <taxon>Laurasiatheria</taxon>
        <taxon>Artiodactyla</taxon>
        <taxon>Ruminantia</taxon>
        <taxon>Pecora</taxon>
        <taxon>Cervidae</taxon>
        <taxon>Cervinae</taxon>
        <taxon>Cervus</taxon>
    </lineage>
</organism>
<dbReference type="AlphaFoldDB" id="A0A212D637"/>
<evidence type="ECO:0000313" key="3">
    <source>
        <dbReference type="Proteomes" id="UP000242450"/>
    </source>
</evidence>
<feature type="compositionally biased region" description="Basic and acidic residues" evidence="1">
    <location>
        <begin position="73"/>
        <end position="85"/>
    </location>
</feature>
<gene>
    <name evidence="2" type="ORF">Celaphus_00017475</name>
</gene>